<proteinExistence type="inferred from homology"/>
<dbReference type="Pfam" id="PF00106">
    <property type="entry name" value="adh_short"/>
    <property type="match status" value="1"/>
</dbReference>
<gene>
    <name evidence="4" type="ORF">V1264_014241</name>
</gene>
<sequence length="326" mass="36049">MVLMSWGQLLAVAIVMLVLFISLYLWMKDVPMFIGKTGLQGKTCIVTGANAGIGYFTALDFAKRGARVILACRNKEKAEAARESIVQATGNKNVVVRELDLSSLSSVRLFAKKVNEEEERVDILVNNAGVIGLPNQTTGDGLEVNFATNHFGPFLLTNLLLDKLKQSAPSRVINVSSVVQSMGKIDFDNLRAEKSFSQHNIYFNSKLANVLFTRELARRLADTGVTVCALHPGSVQTDLLHNMPLHIRLPMRVFKMFLRTPEEGAQTTLFCALADEVADRSGKYFAECRLAERQVNPLANDPKVCKKLWDISCQLTGFKPVDETAL</sequence>
<keyword evidence="3" id="KW-1133">Transmembrane helix</keyword>
<comment type="similarity">
    <text evidence="2">Belongs to the short-chain dehydrogenases/reductases (SDR) family.</text>
</comment>
<dbReference type="AlphaFoldDB" id="A0AAN9BS46"/>
<accession>A0AAN9BS46</accession>
<dbReference type="Gene3D" id="3.40.50.720">
    <property type="entry name" value="NAD(P)-binding Rossmann-like Domain"/>
    <property type="match status" value="1"/>
</dbReference>
<dbReference type="Proteomes" id="UP001374579">
    <property type="component" value="Unassembled WGS sequence"/>
</dbReference>
<dbReference type="InterPro" id="IPR036291">
    <property type="entry name" value="NAD(P)-bd_dom_sf"/>
</dbReference>
<dbReference type="PRINTS" id="PR00080">
    <property type="entry name" value="SDRFAMILY"/>
</dbReference>
<reference evidence="4 5" key="1">
    <citation type="submission" date="2024-02" db="EMBL/GenBank/DDBJ databases">
        <title>Chromosome-scale genome assembly of the rough periwinkle Littorina saxatilis.</title>
        <authorList>
            <person name="De Jode A."/>
            <person name="Faria R."/>
            <person name="Formenti G."/>
            <person name="Sims Y."/>
            <person name="Smith T.P."/>
            <person name="Tracey A."/>
            <person name="Wood J.M.D."/>
            <person name="Zagrodzka Z.B."/>
            <person name="Johannesson K."/>
            <person name="Butlin R.K."/>
            <person name="Leder E.H."/>
        </authorList>
    </citation>
    <scope>NUCLEOTIDE SEQUENCE [LARGE SCALE GENOMIC DNA]</scope>
    <source>
        <strain evidence="4">Snail1</strain>
        <tissue evidence="4">Muscle</tissue>
    </source>
</reference>
<dbReference type="PRINTS" id="PR00081">
    <property type="entry name" value="GDHRDH"/>
</dbReference>
<evidence type="ECO:0000313" key="4">
    <source>
        <dbReference type="EMBL" id="KAK7110354.1"/>
    </source>
</evidence>
<keyword evidence="3" id="KW-0812">Transmembrane</keyword>
<dbReference type="EMBL" id="JBAMIC010000003">
    <property type="protein sequence ID" value="KAK7110354.1"/>
    <property type="molecule type" value="Genomic_DNA"/>
</dbReference>
<protein>
    <submittedName>
        <fullName evidence="4">Uncharacterized protein</fullName>
    </submittedName>
</protein>
<feature type="transmembrane region" description="Helical" evidence="3">
    <location>
        <begin position="6"/>
        <end position="26"/>
    </location>
</feature>
<evidence type="ECO:0000256" key="1">
    <source>
        <dbReference type="ARBA" id="ARBA00023002"/>
    </source>
</evidence>
<comment type="caution">
    <text evidence="4">The sequence shown here is derived from an EMBL/GenBank/DDBJ whole genome shotgun (WGS) entry which is preliminary data.</text>
</comment>
<dbReference type="GO" id="GO:0016491">
    <property type="term" value="F:oxidoreductase activity"/>
    <property type="evidence" value="ECO:0007669"/>
    <property type="project" value="UniProtKB-KW"/>
</dbReference>
<keyword evidence="1" id="KW-0560">Oxidoreductase</keyword>
<name>A0AAN9BS46_9CAEN</name>
<dbReference type="PANTHER" id="PTHR43157:SF31">
    <property type="entry name" value="PHOSPHATIDYLINOSITOL-GLYCAN BIOSYNTHESIS CLASS F PROTEIN"/>
    <property type="match status" value="1"/>
</dbReference>
<evidence type="ECO:0000256" key="2">
    <source>
        <dbReference type="RuleBase" id="RU000363"/>
    </source>
</evidence>
<dbReference type="InterPro" id="IPR002347">
    <property type="entry name" value="SDR_fam"/>
</dbReference>
<dbReference type="PANTHER" id="PTHR43157">
    <property type="entry name" value="PHOSPHATIDYLINOSITOL-GLYCAN BIOSYNTHESIS CLASS F PROTEIN-RELATED"/>
    <property type="match status" value="1"/>
</dbReference>
<keyword evidence="3" id="KW-0472">Membrane</keyword>
<organism evidence="4 5">
    <name type="scientific">Littorina saxatilis</name>
    <dbReference type="NCBI Taxonomy" id="31220"/>
    <lineage>
        <taxon>Eukaryota</taxon>
        <taxon>Metazoa</taxon>
        <taxon>Spiralia</taxon>
        <taxon>Lophotrochozoa</taxon>
        <taxon>Mollusca</taxon>
        <taxon>Gastropoda</taxon>
        <taxon>Caenogastropoda</taxon>
        <taxon>Littorinimorpha</taxon>
        <taxon>Littorinoidea</taxon>
        <taxon>Littorinidae</taxon>
        <taxon>Littorina</taxon>
    </lineage>
</organism>
<evidence type="ECO:0000256" key="3">
    <source>
        <dbReference type="SAM" id="Phobius"/>
    </source>
</evidence>
<evidence type="ECO:0000313" key="5">
    <source>
        <dbReference type="Proteomes" id="UP001374579"/>
    </source>
</evidence>
<dbReference type="SUPFAM" id="SSF51735">
    <property type="entry name" value="NAD(P)-binding Rossmann-fold domains"/>
    <property type="match status" value="1"/>
</dbReference>
<keyword evidence="5" id="KW-1185">Reference proteome</keyword>